<dbReference type="AlphaFoldDB" id="A0A1F7RT54"/>
<feature type="transmembrane region" description="Helical" evidence="8">
    <location>
        <begin position="369"/>
        <end position="392"/>
    </location>
</feature>
<evidence type="ECO:0000313" key="12">
    <source>
        <dbReference type="Proteomes" id="UP000178797"/>
    </source>
</evidence>
<comment type="similarity">
    <text evidence="6">Belongs to the ABC-4 integral membrane protein family.</text>
</comment>
<dbReference type="InterPro" id="IPR050250">
    <property type="entry name" value="Macrolide_Exporter_MacB"/>
</dbReference>
<evidence type="ECO:0000256" key="5">
    <source>
        <dbReference type="ARBA" id="ARBA00023136"/>
    </source>
</evidence>
<feature type="transmembrane region" description="Helical" evidence="8">
    <location>
        <begin position="334"/>
        <end position="357"/>
    </location>
</feature>
<proteinExistence type="inferred from homology"/>
<evidence type="ECO:0000256" key="4">
    <source>
        <dbReference type="ARBA" id="ARBA00022989"/>
    </source>
</evidence>
<evidence type="ECO:0000256" key="3">
    <source>
        <dbReference type="ARBA" id="ARBA00022692"/>
    </source>
</evidence>
<name>A0A1F7RT54_9BACT</name>
<dbReference type="EMBL" id="MGDE01000168">
    <property type="protein sequence ID" value="OGL44723.1"/>
    <property type="molecule type" value="Genomic_DNA"/>
</dbReference>
<reference evidence="11 12" key="1">
    <citation type="journal article" date="2016" name="Nat. Commun.">
        <title>Thousands of microbial genomes shed light on interconnected biogeochemical processes in an aquifer system.</title>
        <authorList>
            <person name="Anantharaman K."/>
            <person name="Brown C.T."/>
            <person name="Hug L.A."/>
            <person name="Sharon I."/>
            <person name="Castelle C.J."/>
            <person name="Probst A.J."/>
            <person name="Thomas B.C."/>
            <person name="Singh A."/>
            <person name="Wilkins M.J."/>
            <person name="Karaoz U."/>
            <person name="Brodie E.L."/>
            <person name="Williams K.H."/>
            <person name="Hubbard S.S."/>
            <person name="Banfield J.F."/>
        </authorList>
    </citation>
    <scope>NUCLEOTIDE SEQUENCE [LARGE SCALE GENOMIC DNA]</scope>
</reference>
<dbReference type="PANTHER" id="PTHR30572:SF4">
    <property type="entry name" value="ABC TRANSPORTER PERMEASE YTRF"/>
    <property type="match status" value="1"/>
</dbReference>
<evidence type="ECO:0000256" key="8">
    <source>
        <dbReference type="SAM" id="Phobius"/>
    </source>
</evidence>
<dbReference type="Pfam" id="PF12704">
    <property type="entry name" value="MacB_PCD"/>
    <property type="match status" value="1"/>
</dbReference>
<evidence type="ECO:0000256" key="6">
    <source>
        <dbReference type="ARBA" id="ARBA00038076"/>
    </source>
</evidence>
<accession>A0A1F7RT54</accession>
<comment type="caution">
    <text evidence="11">The sequence shown here is derived from an EMBL/GenBank/DDBJ whole genome shotgun (WGS) entry which is preliminary data.</text>
</comment>
<feature type="domain" description="MacB-like periplasmic core" evidence="10">
    <location>
        <begin position="22"/>
        <end position="248"/>
    </location>
</feature>
<keyword evidence="2" id="KW-1003">Cell membrane</keyword>
<keyword evidence="3 8" id="KW-0812">Transmembrane</keyword>
<gene>
    <name evidence="11" type="ORF">A2W05_10725</name>
</gene>
<sequence>MINIPSTIKISLRALRVNKMRSALTMLGIIIGVSAVIAMLAVGAGANQKIAEQVASLGSNLLMVVPGTTTSGGVRTGMGSQPTLTMSDAEAIKKECSAVLIVAPALNGTAQVVYSNQNWSTLVSGSTSDIFRARDWLLESGREFIDQDIKNATKVCILGQTVIDNLFGSTNPIGKIIRIKNVSFKVIGALQKKGQNLMGQDQDDTIFVPVTTAQKKLFGTAFPGMIRTIIVKAINIENLEKAEEQITELLRQRHRITLKQDDDFSVRNLTEMMEFAKQATRIMALLLGSIASVSLLVGGIGIMNIMLVSVTERTREIGIRMAIGAKTWDIRTQFIIEAMTLSLIGGIIGIMLGITISKIVSTFAGWPTIVSPFSIMLAVGFSGLVGISFGFYPAYKASQLNPIDALRYE</sequence>
<feature type="domain" description="ABC3 transporter permease C-terminal" evidence="9">
    <location>
        <begin position="289"/>
        <end position="402"/>
    </location>
</feature>
<comment type="subcellular location">
    <subcellularLocation>
        <location evidence="1">Cell membrane</location>
        <topology evidence="1">Multi-pass membrane protein</topology>
    </subcellularLocation>
</comment>
<keyword evidence="4 8" id="KW-1133">Transmembrane helix</keyword>
<evidence type="ECO:0000259" key="10">
    <source>
        <dbReference type="Pfam" id="PF12704"/>
    </source>
</evidence>
<dbReference type="GO" id="GO:0005886">
    <property type="term" value="C:plasma membrane"/>
    <property type="evidence" value="ECO:0007669"/>
    <property type="project" value="UniProtKB-SubCell"/>
</dbReference>
<evidence type="ECO:0000259" key="9">
    <source>
        <dbReference type="Pfam" id="PF02687"/>
    </source>
</evidence>
<dbReference type="GO" id="GO:0022857">
    <property type="term" value="F:transmembrane transporter activity"/>
    <property type="evidence" value="ECO:0007669"/>
    <property type="project" value="TreeGrafter"/>
</dbReference>
<dbReference type="Proteomes" id="UP000178797">
    <property type="component" value="Unassembled WGS sequence"/>
</dbReference>
<feature type="transmembrane region" description="Helical" evidence="8">
    <location>
        <begin position="282"/>
        <end position="310"/>
    </location>
</feature>
<feature type="transmembrane region" description="Helical" evidence="8">
    <location>
        <begin position="23"/>
        <end position="46"/>
    </location>
</feature>
<evidence type="ECO:0000256" key="1">
    <source>
        <dbReference type="ARBA" id="ARBA00004651"/>
    </source>
</evidence>
<keyword evidence="7" id="KW-0175">Coiled coil</keyword>
<evidence type="ECO:0000313" key="11">
    <source>
        <dbReference type="EMBL" id="OGL44723.1"/>
    </source>
</evidence>
<dbReference type="PANTHER" id="PTHR30572">
    <property type="entry name" value="MEMBRANE COMPONENT OF TRANSPORTER-RELATED"/>
    <property type="match status" value="1"/>
</dbReference>
<keyword evidence="5 8" id="KW-0472">Membrane</keyword>
<dbReference type="Pfam" id="PF02687">
    <property type="entry name" value="FtsX"/>
    <property type="match status" value="1"/>
</dbReference>
<dbReference type="InterPro" id="IPR025857">
    <property type="entry name" value="MacB_PCD"/>
</dbReference>
<evidence type="ECO:0000256" key="7">
    <source>
        <dbReference type="SAM" id="Coils"/>
    </source>
</evidence>
<evidence type="ECO:0000256" key="2">
    <source>
        <dbReference type="ARBA" id="ARBA00022475"/>
    </source>
</evidence>
<protein>
    <submittedName>
        <fullName evidence="11">Multidrug ABC transporter substrate-binding protein</fullName>
    </submittedName>
</protein>
<organism evidence="11 12">
    <name type="scientific">Candidatus Schekmanbacteria bacterium RBG_16_38_10</name>
    <dbReference type="NCBI Taxonomy" id="1817879"/>
    <lineage>
        <taxon>Bacteria</taxon>
        <taxon>Candidatus Schekmaniibacteriota</taxon>
    </lineage>
</organism>
<feature type="coiled-coil region" evidence="7">
    <location>
        <begin position="232"/>
        <end position="259"/>
    </location>
</feature>
<dbReference type="InterPro" id="IPR003838">
    <property type="entry name" value="ABC3_permease_C"/>
</dbReference>